<dbReference type="Proteomes" id="UP000276133">
    <property type="component" value="Unassembled WGS sequence"/>
</dbReference>
<name>A0A3M7QQR2_BRAPC</name>
<protein>
    <submittedName>
        <fullName evidence="1">Uncharacterized protein</fullName>
    </submittedName>
</protein>
<keyword evidence="2" id="KW-1185">Reference proteome</keyword>
<gene>
    <name evidence="1" type="ORF">BpHYR1_051187</name>
</gene>
<proteinExistence type="predicted"/>
<evidence type="ECO:0000313" key="2">
    <source>
        <dbReference type="Proteomes" id="UP000276133"/>
    </source>
</evidence>
<dbReference type="AlphaFoldDB" id="A0A3M7QQR2"/>
<accession>A0A3M7QQR2</accession>
<dbReference type="EMBL" id="REGN01005363">
    <property type="protein sequence ID" value="RNA13623.1"/>
    <property type="molecule type" value="Genomic_DNA"/>
</dbReference>
<reference evidence="1 2" key="1">
    <citation type="journal article" date="2018" name="Sci. Rep.">
        <title>Genomic signatures of local adaptation to the degree of environmental predictability in rotifers.</title>
        <authorList>
            <person name="Franch-Gras L."/>
            <person name="Hahn C."/>
            <person name="Garcia-Roger E.M."/>
            <person name="Carmona M.J."/>
            <person name="Serra M."/>
            <person name="Gomez A."/>
        </authorList>
    </citation>
    <scope>NUCLEOTIDE SEQUENCE [LARGE SCALE GENOMIC DNA]</scope>
    <source>
        <strain evidence="1">HYR1</strain>
    </source>
</reference>
<comment type="caution">
    <text evidence="1">The sequence shown here is derived from an EMBL/GenBank/DDBJ whole genome shotgun (WGS) entry which is preliminary data.</text>
</comment>
<organism evidence="1 2">
    <name type="scientific">Brachionus plicatilis</name>
    <name type="common">Marine rotifer</name>
    <name type="synonym">Brachionus muelleri</name>
    <dbReference type="NCBI Taxonomy" id="10195"/>
    <lineage>
        <taxon>Eukaryota</taxon>
        <taxon>Metazoa</taxon>
        <taxon>Spiralia</taxon>
        <taxon>Gnathifera</taxon>
        <taxon>Rotifera</taxon>
        <taxon>Eurotatoria</taxon>
        <taxon>Monogononta</taxon>
        <taxon>Pseudotrocha</taxon>
        <taxon>Ploima</taxon>
        <taxon>Brachionidae</taxon>
        <taxon>Brachionus</taxon>
    </lineage>
</organism>
<evidence type="ECO:0000313" key="1">
    <source>
        <dbReference type="EMBL" id="RNA13623.1"/>
    </source>
</evidence>
<sequence length="75" mass="8242">MSPRLGNILIAKRLSNSLPSPQHRAPIQANGHLLYQIAASLTAAVNSSESSINSKIANLKLESVMNANKYRYFIF</sequence>